<reference evidence="4" key="1">
    <citation type="journal article" date="2022" name="Plant J.">
        <title>Strategies of tolerance reflected in two North American maple genomes.</title>
        <authorList>
            <person name="McEvoy S.L."/>
            <person name="Sezen U.U."/>
            <person name="Trouern-Trend A."/>
            <person name="McMahon S.M."/>
            <person name="Schaberg P.G."/>
            <person name="Yang J."/>
            <person name="Wegrzyn J.L."/>
            <person name="Swenson N.G."/>
        </authorList>
    </citation>
    <scope>NUCLEOTIDE SEQUENCE</scope>
    <source>
        <strain evidence="4">91603</strain>
    </source>
</reference>
<name>A0AAD5J8R0_ACENE</name>
<dbReference type="GO" id="GO:0031146">
    <property type="term" value="P:SCF-dependent proteasomal ubiquitin-dependent protein catabolic process"/>
    <property type="evidence" value="ECO:0007669"/>
    <property type="project" value="TreeGrafter"/>
</dbReference>
<feature type="region of interest" description="Disordered" evidence="1">
    <location>
        <begin position="347"/>
        <end position="367"/>
    </location>
</feature>
<dbReference type="CDD" id="cd22159">
    <property type="entry name" value="F-box_AtTIR1-like"/>
    <property type="match status" value="1"/>
</dbReference>
<accession>A0AAD5J8R0</accession>
<dbReference type="Pfam" id="PF25372">
    <property type="entry name" value="DUF7885"/>
    <property type="match status" value="1"/>
</dbReference>
<evidence type="ECO:0000313" key="5">
    <source>
        <dbReference type="Proteomes" id="UP001064489"/>
    </source>
</evidence>
<gene>
    <name evidence="4" type="ORF">LWI28_009026</name>
</gene>
<keyword evidence="5" id="KW-1185">Reference proteome</keyword>
<evidence type="ECO:0000259" key="2">
    <source>
        <dbReference type="Pfam" id="PF18511"/>
    </source>
</evidence>
<dbReference type="Pfam" id="PF18511">
    <property type="entry name" value="F-box_5"/>
    <property type="match status" value="1"/>
</dbReference>
<evidence type="ECO:0000259" key="3">
    <source>
        <dbReference type="Pfam" id="PF25372"/>
    </source>
</evidence>
<dbReference type="GO" id="GO:0019005">
    <property type="term" value="C:SCF ubiquitin ligase complex"/>
    <property type="evidence" value="ECO:0007669"/>
    <property type="project" value="TreeGrafter"/>
</dbReference>
<feature type="domain" description="COI1 F-box" evidence="2">
    <location>
        <begin position="2"/>
        <end position="41"/>
    </location>
</feature>
<protein>
    <submittedName>
        <fullName evidence="4">Uncharacterized protein</fullName>
    </submittedName>
</protein>
<dbReference type="PANTHER" id="PTHR13318">
    <property type="entry name" value="PARTNER OF PAIRED, ISOFORM B-RELATED"/>
    <property type="match status" value="1"/>
</dbReference>
<comment type="caution">
    <text evidence="4">The sequence shown here is derived from an EMBL/GenBank/DDBJ whole genome shotgun (WGS) entry which is preliminary data.</text>
</comment>
<sequence>MSNLSDDELSLILNFICDKNDRKSFALVCKQWLRVEGFARRSILVHEPDSLQNFLPRFPNLVTFTSPKFLTNDHLEFVAKTCPRLENLHLNLRQSNEIFDELELYDVDDDGACAIANNCPNLSKVSMRMRKNIGNSGVISIIDKLAQNLTYLDMGMCILITDRALEWVWMLSSITVLKLDGCSLITDLSLAFLANGYCSKTLKKLFVSECDRVTDVGVSLLRHMSCLEELSLAECGPLVTDISGVAIAFIKTLKRLDFSWLINLSDITIIAINQNCKDLVELNLTGCTSITGFDLHVFANHQHLESIILVSCYYITSFSLDMMLQCQSLNYIVVDKRLKFALKQKLSGEELPQESSQTKGSSGESVS</sequence>
<reference evidence="4" key="2">
    <citation type="submission" date="2023-02" db="EMBL/GenBank/DDBJ databases">
        <authorList>
            <person name="Swenson N.G."/>
            <person name="Wegrzyn J.L."/>
            <person name="Mcevoy S.L."/>
        </authorList>
    </citation>
    <scope>NUCLEOTIDE SEQUENCE</scope>
    <source>
        <strain evidence="4">91603</strain>
        <tissue evidence="4">Leaf</tissue>
    </source>
</reference>
<evidence type="ECO:0000313" key="4">
    <source>
        <dbReference type="EMBL" id="KAI9191488.1"/>
    </source>
</evidence>
<dbReference type="EMBL" id="JAJSOW010000004">
    <property type="protein sequence ID" value="KAI9191488.1"/>
    <property type="molecule type" value="Genomic_DNA"/>
</dbReference>
<dbReference type="SMART" id="SM00367">
    <property type="entry name" value="LRR_CC"/>
    <property type="match status" value="6"/>
</dbReference>
<dbReference type="InterPro" id="IPR032675">
    <property type="entry name" value="LRR_dom_sf"/>
</dbReference>
<proteinExistence type="predicted"/>
<dbReference type="InterPro" id="IPR006553">
    <property type="entry name" value="Leu-rich_rpt_Cys-con_subtyp"/>
</dbReference>
<dbReference type="Gene3D" id="3.80.10.10">
    <property type="entry name" value="Ribonuclease Inhibitor"/>
    <property type="match status" value="2"/>
</dbReference>
<dbReference type="InterPro" id="IPR041567">
    <property type="entry name" value="COI1_F-box"/>
</dbReference>
<dbReference type="AlphaFoldDB" id="A0AAD5J8R0"/>
<feature type="domain" description="F-box/LRR-repeat protein 15-like leucin rich repeat" evidence="3">
    <location>
        <begin position="145"/>
        <end position="250"/>
    </location>
</feature>
<dbReference type="FunFam" id="1.20.1280.50:FF:000023">
    <property type="entry name" value="F-box/LRR-repeat protein 4"/>
    <property type="match status" value="1"/>
</dbReference>
<dbReference type="PANTHER" id="PTHR13318:SF223">
    <property type="entry name" value="RNI-LIKE SUPERFAMILY PROTEIN"/>
    <property type="match status" value="1"/>
</dbReference>
<organism evidence="4 5">
    <name type="scientific">Acer negundo</name>
    <name type="common">Box elder</name>
    <dbReference type="NCBI Taxonomy" id="4023"/>
    <lineage>
        <taxon>Eukaryota</taxon>
        <taxon>Viridiplantae</taxon>
        <taxon>Streptophyta</taxon>
        <taxon>Embryophyta</taxon>
        <taxon>Tracheophyta</taxon>
        <taxon>Spermatophyta</taxon>
        <taxon>Magnoliopsida</taxon>
        <taxon>eudicotyledons</taxon>
        <taxon>Gunneridae</taxon>
        <taxon>Pentapetalae</taxon>
        <taxon>rosids</taxon>
        <taxon>malvids</taxon>
        <taxon>Sapindales</taxon>
        <taxon>Sapindaceae</taxon>
        <taxon>Hippocastanoideae</taxon>
        <taxon>Acereae</taxon>
        <taxon>Acer</taxon>
    </lineage>
</organism>
<dbReference type="SUPFAM" id="SSF52047">
    <property type="entry name" value="RNI-like"/>
    <property type="match status" value="1"/>
</dbReference>
<feature type="compositionally biased region" description="Polar residues" evidence="1">
    <location>
        <begin position="353"/>
        <end position="367"/>
    </location>
</feature>
<dbReference type="Gene3D" id="1.20.1280.50">
    <property type="match status" value="1"/>
</dbReference>
<evidence type="ECO:0000256" key="1">
    <source>
        <dbReference type="SAM" id="MobiDB-lite"/>
    </source>
</evidence>
<dbReference type="InterPro" id="IPR057207">
    <property type="entry name" value="FBXL15_LRR"/>
</dbReference>
<dbReference type="Proteomes" id="UP001064489">
    <property type="component" value="Chromosome 6"/>
</dbReference>